<comment type="cofactor">
    <cofactor evidence="1">
        <name>pyrroloquinoline quinone</name>
        <dbReference type="ChEBI" id="CHEBI:58442"/>
    </cofactor>
</comment>
<dbReference type="SUPFAM" id="SSF50998">
    <property type="entry name" value="Quinoprotein alcohol dehydrogenase-like"/>
    <property type="match status" value="1"/>
</dbReference>
<dbReference type="GO" id="GO:0016491">
    <property type="term" value="F:oxidoreductase activity"/>
    <property type="evidence" value="ECO:0007669"/>
    <property type="project" value="UniProtKB-KW"/>
</dbReference>
<dbReference type="InterPro" id="IPR018391">
    <property type="entry name" value="PQQ_b-propeller_rpt"/>
</dbReference>
<comment type="caution">
    <text evidence="5">The sequence shown here is derived from an EMBL/GenBank/DDBJ whole genome shotgun (WGS) entry which is preliminary data.</text>
</comment>
<feature type="domain" description="Pyrrolo-quinoline quinone repeat" evidence="4">
    <location>
        <begin position="10"/>
        <end position="100"/>
    </location>
</feature>
<sequence length="118" mass="12625">MQDQTKDITATPAIFDGVLYFPSWNGNVYAVRARDGSLVWEKNLSELTGLNSTGLIPNTNSTVARATPTIAGDLLIVGIYGPAVVIAMERANGKLFWLAKVDDHPLALITMSGTAYNG</sequence>
<gene>
    <name evidence="5" type="ORF">Scep_021806</name>
</gene>
<dbReference type="SMART" id="SM00564">
    <property type="entry name" value="PQQ"/>
    <property type="match status" value="2"/>
</dbReference>
<evidence type="ECO:0000259" key="4">
    <source>
        <dbReference type="Pfam" id="PF13360"/>
    </source>
</evidence>
<proteinExistence type="inferred from homology"/>
<dbReference type="PANTHER" id="PTHR32303:SF10">
    <property type="entry name" value="OUTER MEMBRANE PROTEIN ASSEMBLY FACTOR BAMB"/>
    <property type="match status" value="1"/>
</dbReference>
<protein>
    <recommendedName>
        <fullName evidence="4">Pyrrolo-quinoline quinone repeat domain-containing protein</fullName>
    </recommendedName>
</protein>
<reference evidence="5 6" key="1">
    <citation type="submission" date="2024-01" db="EMBL/GenBank/DDBJ databases">
        <title>Genome assemblies of Stephania.</title>
        <authorList>
            <person name="Yang L."/>
        </authorList>
    </citation>
    <scope>NUCLEOTIDE SEQUENCE [LARGE SCALE GENOMIC DNA]</scope>
    <source>
        <strain evidence="5">JXDWG</strain>
        <tissue evidence="5">Leaf</tissue>
    </source>
</reference>
<comment type="similarity">
    <text evidence="2">Belongs to the bacterial PQQ dehydrogenase family.</text>
</comment>
<dbReference type="Gene3D" id="2.140.10.10">
    <property type="entry name" value="Quinoprotein alcohol dehydrogenase-like superfamily"/>
    <property type="match status" value="1"/>
</dbReference>
<dbReference type="PANTHER" id="PTHR32303">
    <property type="entry name" value="QUINOPROTEIN ALCOHOL DEHYDROGENASE (CYTOCHROME C)"/>
    <property type="match status" value="1"/>
</dbReference>
<evidence type="ECO:0000256" key="2">
    <source>
        <dbReference type="ARBA" id="ARBA00008156"/>
    </source>
</evidence>
<dbReference type="Pfam" id="PF13360">
    <property type="entry name" value="PQQ_2"/>
    <property type="match status" value="1"/>
</dbReference>
<organism evidence="5 6">
    <name type="scientific">Stephania cephalantha</name>
    <dbReference type="NCBI Taxonomy" id="152367"/>
    <lineage>
        <taxon>Eukaryota</taxon>
        <taxon>Viridiplantae</taxon>
        <taxon>Streptophyta</taxon>
        <taxon>Embryophyta</taxon>
        <taxon>Tracheophyta</taxon>
        <taxon>Spermatophyta</taxon>
        <taxon>Magnoliopsida</taxon>
        <taxon>Ranunculales</taxon>
        <taxon>Menispermaceae</taxon>
        <taxon>Menispermoideae</taxon>
        <taxon>Cissampelideae</taxon>
        <taxon>Stephania</taxon>
    </lineage>
</organism>
<dbReference type="InterPro" id="IPR002372">
    <property type="entry name" value="PQQ_rpt_dom"/>
</dbReference>
<evidence type="ECO:0000256" key="3">
    <source>
        <dbReference type="ARBA" id="ARBA00023002"/>
    </source>
</evidence>
<keyword evidence="6" id="KW-1185">Reference proteome</keyword>
<accession>A0AAP0F6T4</accession>
<dbReference type="InterPro" id="IPR011047">
    <property type="entry name" value="Quinoprotein_ADH-like_sf"/>
</dbReference>
<dbReference type="AlphaFoldDB" id="A0AAP0F6T4"/>
<evidence type="ECO:0000256" key="1">
    <source>
        <dbReference type="ARBA" id="ARBA00001931"/>
    </source>
</evidence>
<evidence type="ECO:0000313" key="6">
    <source>
        <dbReference type="Proteomes" id="UP001419268"/>
    </source>
</evidence>
<keyword evidence="3" id="KW-0560">Oxidoreductase</keyword>
<dbReference type="EMBL" id="JBBNAG010000009">
    <property type="protein sequence ID" value="KAK9104962.1"/>
    <property type="molecule type" value="Genomic_DNA"/>
</dbReference>
<name>A0AAP0F6T4_9MAGN</name>
<evidence type="ECO:0000313" key="5">
    <source>
        <dbReference type="EMBL" id="KAK9104962.1"/>
    </source>
</evidence>
<dbReference type="Proteomes" id="UP001419268">
    <property type="component" value="Unassembled WGS sequence"/>
</dbReference>